<dbReference type="InterPro" id="IPR003131">
    <property type="entry name" value="T1-type_BTB"/>
</dbReference>
<feature type="domain" description="BTB" evidence="1">
    <location>
        <begin position="49"/>
        <end position="116"/>
    </location>
</feature>
<dbReference type="OrthoDB" id="2414723at2759"/>
<evidence type="ECO:0000259" key="1">
    <source>
        <dbReference type="PROSITE" id="PS50097"/>
    </source>
</evidence>
<dbReference type="Gene3D" id="3.30.710.10">
    <property type="entry name" value="Potassium Channel Kv1.1, Chain A"/>
    <property type="match status" value="1"/>
</dbReference>
<dbReference type="GO" id="GO:0051260">
    <property type="term" value="P:protein homooligomerization"/>
    <property type="evidence" value="ECO:0007669"/>
    <property type="project" value="InterPro"/>
</dbReference>
<accession>A0A8E2EUA5</accession>
<organism evidence="2 3">
    <name type="scientific">Glonium stellatum</name>
    <dbReference type="NCBI Taxonomy" id="574774"/>
    <lineage>
        <taxon>Eukaryota</taxon>
        <taxon>Fungi</taxon>
        <taxon>Dikarya</taxon>
        <taxon>Ascomycota</taxon>
        <taxon>Pezizomycotina</taxon>
        <taxon>Dothideomycetes</taxon>
        <taxon>Pleosporomycetidae</taxon>
        <taxon>Gloniales</taxon>
        <taxon>Gloniaceae</taxon>
        <taxon>Glonium</taxon>
    </lineage>
</organism>
<gene>
    <name evidence="2" type="ORF">AOQ84DRAFT_345683</name>
</gene>
<dbReference type="Pfam" id="PF02214">
    <property type="entry name" value="BTB_2"/>
    <property type="match status" value="1"/>
</dbReference>
<dbReference type="InterPro" id="IPR011333">
    <property type="entry name" value="SKP1/BTB/POZ_sf"/>
</dbReference>
<dbReference type="EMBL" id="KV750430">
    <property type="protein sequence ID" value="OCL04808.1"/>
    <property type="molecule type" value="Genomic_DNA"/>
</dbReference>
<evidence type="ECO:0000313" key="3">
    <source>
        <dbReference type="Proteomes" id="UP000250140"/>
    </source>
</evidence>
<dbReference type="InterPro" id="IPR000210">
    <property type="entry name" value="BTB/POZ_dom"/>
</dbReference>
<evidence type="ECO:0000313" key="2">
    <source>
        <dbReference type="EMBL" id="OCL04808.1"/>
    </source>
</evidence>
<protein>
    <recommendedName>
        <fullName evidence="1">BTB domain-containing protein</fullName>
    </recommendedName>
</protein>
<dbReference type="PROSITE" id="PS50097">
    <property type="entry name" value="BTB"/>
    <property type="match status" value="1"/>
</dbReference>
<dbReference type="PANTHER" id="PTHR11145:SF8">
    <property type="entry name" value="RE57120P"/>
    <property type="match status" value="1"/>
</dbReference>
<sequence length="249" mass="28286">MSDRFFPWTFDTAETGEKTPEENVVSDWEAAAESTSDEVPIPHLAAVGSKITLQVGEQTFITTATTLTEESGFFSSLLSGRWDNTQPDGSYFIDADPDLFKHILRYLRRGVLPIFYDSGKGHDHALYLALLEEAKYFQIPRLEEWLGGKAYIRAVKVTRTVIEKEGVDDLDEITDADVDITLFPSWTTRKVYVCPRDIVVHRGNPRACGRACKRVQGDADDEYVEEPLLRTVMVRRRIFLDREACTEGR</sequence>
<dbReference type="PANTHER" id="PTHR11145">
    <property type="entry name" value="BTB/POZ DOMAIN-CONTAINING ADAPTER FOR CUL3-MEDIATED RHOA DEGRADATION PROTEIN FAMILY MEMBER"/>
    <property type="match status" value="1"/>
</dbReference>
<proteinExistence type="predicted"/>
<name>A0A8E2EUA5_9PEZI</name>
<dbReference type="AlphaFoldDB" id="A0A8E2EUA5"/>
<reference evidence="2 3" key="1">
    <citation type="journal article" date="2016" name="Nat. Commun.">
        <title>Ectomycorrhizal ecology is imprinted in the genome of the dominant symbiotic fungus Cenococcum geophilum.</title>
        <authorList>
            <consortium name="DOE Joint Genome Institute"/>
            <person name="Peter M."/>
            <person name="Kohler A."/>
            <person name="Ohm R.A."/>
            <person name="Kuo A."/>
            <person name="Krutzmann J."/>
            <person name="Morin E."/>
            <person name="Arend M."/>
            <person name="Barry K.W."/>
            <person name="Binder M."/>
            <person name="Choi C."/>
            <person name="Clum A."/>
            <person name="Copeland A."/>
            <person name="Grisel N."/>
            <person name="Haridas S."/>
            <person name="Kipfer T."/>
            <person name="LaButti K."/>
            <person name="Lindquist E."/>
            <person name="Lipzen A."/>
            <person name="Maire R."/>
            <person name="Meier B."/>
            <person name="Mihaltcheva S."/>
            <person name="Molinier V."/>
            <person name="Murat C."/>
            <person name="Poggeler S."/>
            <person name="Quandt C.A."/>
            <person name="Sperisen C."/>
            <person name="Tritt A."/>
            <person name="Tisserant E."/>
            <person name="Crous P.W."/>
            <person name="Henrissat B."/>
            <person name="Nehls U."/>
            <person name="Egli S."/>
            <person name="Spatafora J.W."/>
            <person name="Grigoriev I.V."/>
            <person name="Martin F.M."/>
        </authorList>
    </citation>
    <scope>NUCLEOTIDE SEQUENCE [LARGE SCALE GENOMIC DNA]</scope>
    <source>
        <strain evidence="2 3">CBS 207.34</strain>
    </source>
</reference>
<dbReference type="Proteomes" id="UP000250140">
    <property type="component" value="Unassembled WGS sequence"/>
</dbReference>
<dbReference type="InterPro" id="IPR045068">
    <property type="entry name" value="BACURD1-3"/>
</dbReference>
<keyword evidence="3" id="KW-1185">Reference proteome</keyword>
<dbReference type="SUPFAM" id="SSF54695">
    <property type="entry name" value="POZ domain"/>
    <property type="match status" value="1"/>
</dbReference>
<dbReference type="SMART" id="SM00225">
    <property type="entry name" value="BTB"/>
    <property type="match status" value="1"/>
</dbReference>